<keyword evidence="7" id="KW-1185">Reference proteome</keyword>
<dbReference type="Pfam" id="PF18313">
    <property type="entry name" value="TLP1_add_C"/>
    <property type="match status" value="1"/>
</dbReference>
<keyword evidence="2" id="KW-0808">Transferase</keyword>
<sequence length="487" mass="52157">MSDPVGLMARATSAAMHDAGLPGVHHIDSVDVVDVLSWRYEHGAASALSSRLGIDPARQQDSPVGGEQPVALLDRLAARIAQGSATVGLIVGAEAQASLNRSRRAGTQPSWPTKPSRTSSVTETLKGLVHPEAWRHGLRAPVDVYPLFENAFRARRGQSLAEGQSETAEIWARMSEVASRNPFSWRPDARSAEEIETVGPTNRWIAFPYSRLMVAAPAVNLAAAILVTTRARARAWGVPEHHLIAPIAAAGAREVSDPLSRTRFDRSAALESTLTTVLARAEMNVSDAESVELYSCFPCVPKMAAEHLGLGRNTPMTVTGGLSFFGGPGNNYMLHATAAMTERLRHTPTQAGLLYGQGEFVTKHHAIVLGGSSSTLRYQASEFPGEPDRVETDHIDLDPRPSGEGLIETYTATWNEDGSPGTGIVVGTMKASGKRFIARTRNDDRASFTVLTDGSEEPVGLNVHVEPGEDVNTAVVVNRRTAPGFSP</sequence>
<organism evidence="6 7">
    <name type="scientific">Rhodococcus ruber</name>
    <dbReference type="NCBI Taxonomy" id="1830"/>
    <lineage>
        <taxon>Bacteria</taxon>
        <taxon>Bacillati</taxon>
        <taxon>Actinomycetota</taxon>
        <taxon>Actinomycetes</taxon>
        <taxon>Mycobacteriales</taxon>
        <taxon>Nocardiaceae</taxon>
        <taxon>Rhodococcus</taxon>
    </lineage>
</organism>
<comment type="caution">
    <text evidence="6">The sequence shown here is derived from an EMBL/GenBank/DDBJ whole genome shotgun (WGS) entry which is preliminary data.</text>
</comment>
<dbReference type="Gene3D" id="2.40.50.840">
    <property type="match status" value="1"/>
</dbReference>
<dbReference type="SUPFAM" id="SSF53901">
    <property type="entry name" value="Thiolase-like"/>
    <property type="match status" value="2"/>
</dbReference>
<dbReference type="InterPro" id="IPR040771">
    <property type="entry name" value="TLP1_add_C"/>
</dbReference>
<comment type="similarity">
    <text evidence="1">Belongs to the thiolase-like superfamily. Thiolase family.</text>
</comment>
<reference evidence="6" key="1">
    <citation type="submission" date="2022-12" db="EMBL/GenBank/DDBJ databases">
        <authorList>
            <person name="Krivoruchko A.V."/>
            <person name="Elkin A."/>
        </authorList>
    </citation>
    <scope>NUCLEOTIDE SEQUENCE</scope>
    <source>
        <strain evidence="6">IEGM 1391</strain>
    </source>
</reference>
<evidence type="ECO:0000256" key="1">
    <source>
        <dbReference type="ARBA" id="ARBA00010982"/>
    </source>
</evidence>
<dbReference type="PANTHER" id="PTHR18919">
    <property type="entry name" value="ACETYL-COA C-ACYLTRANSFERASE"/>
    <property type="match status" value="1"/>
</dbReference>
<dbReference type="Gene3D" id="3.40.47.10">
    <property type="match status" value="1"/>
</dbReference>
<evidence type="ECO:0000256" key="2">
    <source>
        <dbReference type="ARBA" id="ARBA00022679"/>
    </source>
</evidence>
<evidence type="ECO:0000259" key="5">
    <source>
        <dbReference type="Pfam" id="PF18313"/>
    </source>
</evidence>
<gene>
    <name evidence="6" type="ORF">O4220_13190</name>
</gene>
<accession>A0ABT4MEQ7</accession>
<dbReference type="Proteomes" id="UP001081071">
    <property type="component" value="Unassembled WGS sequence"/>
</dbReference>
<proteinExistence type="inferred from homology"/>
<dbReference type="PANTHER" id="PTHR18919:SF139">
    <property type="entry name" value="THIOLASE-LIKE PROTEIN TYPE 1 ADDITIONAL C-TERMINAL DOMAIN-CONTAINING PROTEIN"/>
    <property type="match status" value="1"/>
</dbReference>
<evidence type="ECO:0000256" key="4">
    <source>
        <dbReference type="SAM" id="MobiDB-lite"/>
    </source>
</evidence>
<keyword evidence="3" id="KW-0012">Acyltransferase</keyword>
<protein>
    <submittedName>
        <fullName evidence="6">Acetyl-CoA acetyltransferase</fullName>
    </submittedName>
</protein>
<evidence type="ECO:0000313" key="7">
    <source>
        <dbReference type="Proteomes" id="UP001081071"/>
    </source>
</evidence>
<evidence type="ECO:0000313" key="6">
    <source>
        <dbReference type="EMBL" id="MCZ4519472.1"/>
    </source>
</evidence>
<name>A0ABT4MEQ7_9NOCA</name>
<dbReference type="InterPro" id="IPR016039">
    <property type="entry name" value="Thiolase-like"/>
</dbReference>
<feature type="region of interest" description="Disordered" evidence="4">
    <location>
        <begin position="99"/>
        <end position="121"/>
    </location>
</feature>
<dbReference type="EMBL" id="JAPWIJ010000005">
    <property type="protein sequence ID" value="MCZ4519472.1"/>
    <property type="molecule type" value="Genomic_DNA"/>
</dbReference>
<feature type="domain" description="Thiolase-like protein type 1 additional C-terminal" evidence="5">
    <location>
        <begin position="399"/>
        <end position="467"/>
    </location>
</feature>
<evidence type="ECO:0000256" key="3">
    <source>
        <dbReference type="ARBA" id="ARBA00023315"/>
    </source>
</evidence>